<feature type="compositionally biased region" description="Acidic residues" evidence="1">
    <location>
        <begin position="145"/>
        <end position="155"/>
    </location>
</feature>
<keyword evidence="3" id="KW-1185">Reference proteome</keyword>
<accession>A0AAD3DBR7</accession>
<evidence type="ECO:0000313" key="3">
    <source>
        <dbReference type="Proteomes" id="UP001054902"/>
    </source>
</evidence>
<protein>
    <submittedName>
        <fullName evidence="2">Uncharacterized protein</fullName>
    </submittedName>
</protein>
<proteinExistence type="predicted"/>
<evidence type="ECO:0000256" key="1">
    <source>
        <dbReference type="SAM" id="MobiDB-lite"/>
    </source>
</evidence>
<dbReference type="Proteomes" id="UP001054902">
    <property type="component" value="Unassembled WGS sequence"/>
</dbReference>
<feature type="region of interest" description="Disordered" evidence="1">
    <location>
        <begin position="145"/>
        <end position="169"/>
    </location>
</feature>
<name>A0AAD3DBR7_9STRA</name>
<organism evidence="2 3">
    <name type="scientific">Chaetoceros tenuissimus</name>
    <dbReference type="NCBI Taxonomy" id="426638"/>
    <lineage>
        <taxon>Eukaryota</taxon>
        <taxon>Sar</taxon>
        <taxon>Stramenopiles</taxon>
        <taxon>Ochrophyta</taxon>
        <taxon>Bacillariophyta</taxon>
        <taxon>Coscinodiscophyceae</taxon>
        <taxon>Chaetocerotophycidae</taxon>
        <taxon>Chaetocerotales</taxon>
        <taxon>Chaetocerotaceae</taxon>
        <taxon>Chaetoceros</taxon>
    </lineage>
</organism>
<dbReference type="AlphaFoldDB" id="A0AAD3DBR7"/>
<comment type="caution">
    <text evidence="2">The sequence shown here is derived from an EMBL/GenBank/DDBJ whole genome shotgun (WGS) entry which is preliminary data.</text>
</comment>
<reference evidence="2 3" key="1">
    <citation type="journal article" date="2021" name="Sci. Rep.">
        <title>The genome of the diatom Chaetoceros tenuissimus carries an ancient integrated fragment of an extant virus.</title>
        <authorList>
            <person name="Hongo Y."/>
            <person name="Kimura K."/>
            <person name="Takaki Y."/>
            <person name="Yoshida Y."/>
            <person name="Baba S."/>
            <person name="Kobayashi G."/>
            <person name="Nagasaki K."/>
            <person name="Hano T."/>
            <person name="Tomaru Y."/>
        </authorList>
    </citation>
    <scope>NUCLEOTIDE SEQUENCE [LARGE SCALE GENOMIC DNA]</scope>
    <source>
        <strain evidence="2 3">NIES-3715</strain>
    </source>
</reference>
<gene>
    <name evidence="2" type="ORF">CTEN210_17959</name>
</gene>
<sequence length="169" mass="19556">MSESQSEHGKPTEGMCCLCTMEDITEEDENYVEYCVYPSMKWKPAQFEQSVVEHLLNSQFQQYIDRVKKTDCQAELRRLLAKGPPIYVSDQHGFPLEEGDEYVCKLWYASNDEEISAKLTGAKEGEERQKLWDELNQFIIVEGKEEVDEDDDDSETNASLAEKVQEVHM</sequence>
<evidence type="ECO:0000313" key="2">
    <source>
        <dbReference type="EMBL" id="GFH61483.1"/>
    </source>
</evidence>
<dbReference type="EMBL" id="BLLK01000074">
    <property type="protein sequence ID" value="GFH61483.1"/>
    <property type="molecule type" value="Genomic_DNA"/>
</dbReference>